<dbReference type="Pfam" id="PF10055">
    <property type="entry name" value="DUF2292"/>
    <property type="match status" value="1"/>
</dbReference>
<evidence type="ECO:0000313" key="1">
    <source>
        <dbReference type="EMBL" id="MFC0472648.1"/>
    </source>
</evidence>
<dbReference type="EMBL" id="JBHLUX010000084">
    <property type="protein sequence ID" value="MFC0472648.1"/>
    <property type="molecule type" value="Genomic_DNA"/>
</dbReference>
<dbReference type="InterPro" id="IPR018743">
    <property type="entry name" value="DUF2292"/>
</dbReference>
<reference evidence="1 2" key="1">
    <citation type="submission" date="2024-09" db="EMBL/GenBank/DDBJ databases">
        <authorList>
            <person name="Sun Q."/>
            <person name="Mori K."/>
        </authorList>
    </citation>
    <scope>NUCLEOTIDE SEQUENCE [LARGE SCALE GENOMIC DNA]</scope>
    <source>
        <strain evidence="1 2">NCAIM B.02610</strain>
    </source>
</reference>
<keyword evidence="2" id="KW-1185">Reference proteome</keyword>
<gene>
    <name evidence="1" type="ORF">ACFFHM_19720</name>
</gene>
<organism evidence="1 2">
    <name type="scientific">Halalkalibacter kiskunsagensis</name>
    <dbReference type="NCBI Taxonomy" id="1548599"/>
    <lineage>
        <taxon>Bacteria</taxon>
        <taxon>Bacillati</taxon>
        <taxon>Bacillota</taxon>
        <taxon>Bacilli</taxon>
        <taxon>Bacillales</taxon>
        <taxon>Bacillaceae</taxon>
        <taxon>Halalkalibacter</taxon>
    </lineage>
</organism>
<name>A0ABV6KKX3_9BACI</name>
<protein>
    <submittedName>
        <fullName evidence="1">DUF2292 domain-containing protein</fullName>
    </submittedName>
</protein>
<evidence type="ECO:0000313" key="2">
    <source>
        <dbReference type="Proteomes" id="UP001589838"/>
    </source>
</evidence>
<accession>A0ABV6KKX3</accession>
<comment type="caution">
    <text evidence="1">The sequence shown here is derived from an EMBL/GenBank/DDBJ whole genome shotgun (WGS) entry which is preliminary data.</text>
</comment>
<proteinExistence type="predicted"/>
<dbReference type="RefSeq" id="WP_390184024.1">
    <property type="nucleotide sequence ID" value="NZ_JAXBLX010000041.1"/>
</dbReference>
<dbReference type="Proteomes" id="UP001589838">
    <property type="component" value="Unassembled WGS sequence"/>
</dbReference>
<sequence>MSAIKELAYGRVEIVVHKGQITQIEATKKMHLPLEKEGNAKKNNY</sequence>